<feature type="transmembrane region" description="Helical" evidence="2">
    <location>
        <begin position="157"/>
        <end position="176"/>
    </location>
</feature>
<dbReference type="PANTHER" id="PTHR10026">
    <property type="entry name" value="CYCLIN"/>
    <property type="match status" value="1"/>
</dbReference>
<dbReference type="InterPro" id="IPR043198">
    <property type="entry name" value="Cyclin/Ssn8"/>
</dbReference>
<feature type="region of interest" description="Disordered" evidence="1">
    <location>
        <begin position="290"/>
        <end position="318"/>
    </location>
</feature>
<dbReference type="GeneID" id="87811847"/>
<dbReference type="FunFam" id="1.10.472.10:FF:000111">
    <property type="entry name" value="Unplaced genomic scaffold supercont1.6, whole genome shotgun sequence"/>
    <property type="match status" value="1"/>
</dbReference>
<keyword evidence="2" id="KW-0472">Membrane</keyword>
<dbReference type="SMART" id="SM00385">
    <property type="entry name" value="CYCLIN"/>
    <property type="match status" value="2"/>
</dbReference>
<proteinExistence type="predicted"/>
<dbReference type="GO" id="GO:0016538">
    <property type="term" value="F:cyclin-dependent protein serine/threonine kinase regulator activity"/>
    <property type="evidence" value="ECO:0007669"/>
    <property type="project" value="InterPro"/>
</dbReference>
<dbReference type="InterPro" id="IPR013763">
    <property type="entry name" value="Cyclin-like_dom"/>
</dbReference>
<sequence length="380" mass="41697">MTAMTTEASTSTIKRYRPYFHPVEVERLSAKQRGKLSVSREERARQQACALLDAVGVRCGFPRRTIATAQTLYLRFHLFFPYADFHYVEVALTTLYVASKLHDTLKKPRDIILASYALRFPHLVRKGGAGGGHVDMTAVDTQMLEHERRRVLNIERLVLETMCFAFGVAVPFPFVVKFGKKLGLGKDTVQAAWRVAVDAHRTPAPLSYPPHVIALGSLYASALLSSGTTKPHEGKVDDADGKRVIALLGSEGAWEKDYAVSVGDVDEVAHAILDLYITILSTPANDPSLQLFSPSPASPREQAPSPGVSAPAAAPTTNTAFKLPRPWTVQSLTELKIHLRERRPGAIASWEELEDDAADADAEGMGRNDLTVRFVWDGPA</sequence>
<dbReference type="AlphaFoldDB" id="A0AAF1BQT3"/>
<accession>A0AAF1BQT3</accession>
<evidence type="ECO:0000256" key="2">
    <source>
        <dbReference type="SAM" id="Phobius"/>
    </source>
</evidence>
<dbReference type="GO" id="GO:0006357">
    <property type="term" value="P:regulation of transcription by RNA polymerase II"/>
    <property type="evidence" value="ECO:0007669"/>
    <property type="project" value="InterPro"/>
</dbReference>
<dbReference type="SUPFAM" id="SSF47954">
    <property type="entry name" value="Cyclin-like"/>
    <property type="match status" value="2"/>
</dbReference>
<gene>
    <name evidence="4" type="primary">lsc1</name>
    <name evidence="4" type="ORF">LOC62_06G008683</name>
</gene>
<keyword evidence="2" id="KW-0812">Transmembrane</keyword>
<keyword evidence="4" id="KW-0418">Kinase</keyword>
<reference evidence="4" key="1">
    <citation type="submission" date="2023-10" db="EMBL/GenBank/DDBJ databases">
        <authorList>
            <person name="Noh H."/>
        </authorList>
    </citation>
    <scope>NUCLEOTIDE SEQUENCE</scope>
    <source>
        <strain evidence="4">DUCC4014</strain>
    </source>
</reference>
<dbReference type="CDD" id="cd20546">
    <property type="entry name" value="CYCLIN_SpCG1C_ScCTK2-like_rpt2"/>
    <property type="match status" value="1"/>
</dbReference>
<keyword evidence="4" id="KW-0808">Transferase</keyword>
<name>A0AAF1BQT3_9TREE</name>
<feature type="compositionally biased region" description="Low complexity" evidence="1">
    <location>
        <begin position="303"/>
        <end position="318"/>
    </location>
</feature>
<protein>
    <submittedName>
        <fullName evidence="4">CTD kinase subunit beta</fullName>
    </submittedName>
</protein>
<feature type="domain" description="Cyclin-like" evidence="3">
    <location>
        <begin position="173"/>
        <end position="274"/>
    </location>
</feature>
<dbReference type="RefSeq" id="XP_062631210.1">
    <property type="nucleotide sequence ID" value="XM_062775226.1"/>
</dbReference>
<keyword evidence="2" id="KW-1133">Transmembrane helix</keyword>
<evidence type="ECO:0000259" key="3">
    <source>
        <dbReference type="SMART" id="SM00385"/>
    </source>
</evidence>
<dbReference type="Gene3D" id="1.10.472.10">
    <property type="entry name" value="Cyclin-like"/>
    <property type="match status" value="2"/>
</dbReference>
<feature type="domain" description="Cyclin-like" evidence="3">
    <location>
        <begin position="50"/>
        <end position="160"/>
    </location>
</feature>
<evidence type="ECO:0000313" key="5">
    <source>
        <dbReference type="Proteomes" id="UP000827549"/>
    </source>
</evidence>
<dbReference type="GO" id="GO:0016301">
    <property type="term" value="F:kinase activity"/>
    <property type="evidence" value="ECO:0007669"/>
    <property type="project" value="UniProtKB-KW"/>
</dbReference>
<organism evidence="4 5">
    <name type="scientific">Vanrija pseudolonga</name>
    <dbReference type="NCBI Taxonomy" id="143232"/>
    <lineage>
        <taxon>Eukaryota</taxon>
        <taxon>Fungi</taxon>
        <taxon>Dikarya</taxon>
        <taxon>Basidiomycota</taxon>
        <taxon>Agaricomycotina</taxon>
        <taxon>Tremellomycetes</taxon>
        <taxon>Trichosporonales</taxon>
        <taxon>Trichosporonaceae</taxon>
        <taxon>Vanrija</taxon>
    </lineage>
</organism>
<dbReference type="InterPro" id="IPR036915">
    <property type="entry name" value="Cyclin-like_sf"/>
</dbReference>
<evidence type="ECO:0000256" key="1">
    <source>
        <dbReference type="SAM" id="MobiDB-lite"/>
    </source>
</evidence>
<dbReference type="Proteomes" id="UP000827549">
    <property type="component" value="Chromosome 6"/>
</dbReference>
<evidence type="ECO:0000313" key="4">
    <source>
        <dbReference type="EMBL" id="WOO85184.1"/>
    </source>
</evidence>
<dbReference type="EMBL" id="CP086719">
    <property type="protein sequence ID" value="WOO85184.1"/>
    <property type="molecule type" value="Genomic_DNA"/>
</dbReference>
<keyword evidence="5" id="KW-1185">Reference proteome</keyword>